<organism evidence="1 2">
    <name type="scientific">Serendipita vermifera MAFF 305830</name>
    <dbReference type="NCBI Taxonomy" id="933852"/>
    <lineage>
        <taxon>Eukaryota</taxon>
        <taxon>Fungi</taxon>
        <taxon>Dikarya</taxon>
        <taxon>Basidiomycota</taxon>
        <taxon>Agaricomycotina</taxon>
        <taxon>Agaricomycetes</taxon>
        <taxon>Sebacinales</taxon>
        <taxon>Serendipitaceae</taxon>
        <taxon>Serendipita</taxon>
    </lineage>
</organism>
<evidence type="ECO:0000313" key="1">
    <source>
        <dbReference type="EMBL" id="KIM25261.1"/>
    </source>
</evidence>
<evidence type="ECO:0000313" key="2">
    <source>
        <dbReference type="Proteomes" id="UP000054097"/>
    </source>
</evidence>
<reference evidence="1 2" key="1">
    <citation type="submission" date="2014-04" db="EMBL/GenBank/DDBJ databases">
        <authorList>
            <consortium name="DOE Joint Genome Institute"/>
            <person name="Kuo A."/>
            <person name="Zuccaro A."/>
            <person name="Kohler A."/>
            <person name="Nagy L.G."/>
            <person name="Floudas D."/>
            <person name="Copeland A."/>
            <person name="Barry K.W."/>
            <person name="Cichocki N."/>
            <person name="Veneault-Fourrey C."/>
            <person name="LaButti K."/>
            <person name="Lindquist E.A."/>
            <person name="Lipzen A."/>
            <person name="Lundell T."/>
            <person name="Morin E."/>
            <person name="Murat C."/>
            <person name="Sun H."/>
            <person name="Tunlid A."/>
            <person name="Henrissat B."/>
            <person name="Grigoriev I.V."/>
            <person name="Hibbett D.S."/>
            <person name="Martin F."/>
            <person name="Nordberg H.P."/>
            <person name="Cantor M.N."/>
            <person name="Hua S.X."/>
        </authorList>
    </citation>
    <scope>NUCLEOTIDE SEQUENCE [LARGE SCALE GENOMIC DNA]</scope>
    <source>
        <strain evidence="1 2">MAFF 305830</strain>
    </source>
</reference>
<dbReference type="Proteomes" id="UP000054097">
    <property type="component" value="Unassembled WGS sequence"/>
</dbReference>
<dbReference type="AlphaFoldDB" id="A0A0C3B150"/>
<name>A0A0C3B150_SERVB</name>
<accession>A0A0C3B150</accession>
<reference evidence="2" key="2">
    <citation type="submission" date="2015-01" db="EMBL/GenBank/DDBJ databases">
        <title>Evolutionary Origins and Diversification of the Mycorrhizal Mutualists.</title>
        <authorList>
            <consortium name="DOE Joint Genome Institute"/>
            <consortium name="Mycorrhizal Genomics Consortium"/>
            <person name="Kohler A."/>
            <person name="Kuo A."/>
            <person name="Nagy L.G."/>
            <person name="Floudas D."/>
            <person name="Copeland A."/>
            <person name="Barry K.W."/>
            <person name="Cichocki N."/>
            <person name="Veneault-Fourrey C."/>
            <person name="LaButti K."/>
            <person name="Lindquist E.A."/>
            <person name="Lipzen A."/>
            <person name="Lundell T."/>
            <person name="Morin E."/>
            <person name="Murat C."/>
            <person name="Riley R."/>
            <person name="Ohm R."/>
            <person name="Sun H."/>
            <person name="Tunlid A."/>
            <person name="Henrissat B."/>
            <person name="Grigoriev I.V."/>
            <person name="Hibbett D.S."/>
            <person name="Martin F."/>
        </authorList>
    </citation>
    <scope>NUCLEOTIDE SEQUENCE [LARGE SCALE GENOMIC DNA]</scope>
    <source>
        <strain evidence="2">MAFF 305830</strain>
    </source>
</reference>
<proteinExistence type="predicted"/>
<keyword evidence="2" id="KW-1185">Reference proteome</keyword>
<protein>
    <submittedName>
        <fullName evidence="1">Uncharacterized protein</fullName>
    </submittedName>
</protein>
<dbReference type="HOGENOM" id="CLU_1897498_0_0_1"/>
<sequence length="134" mass="15629">MFMKCTQSDYCRRRERAPEMTEGEATRFTHLDMPQKKFVTNRDSGFLIRKRGSDKVTANDIVNFPSFMRRVVPGLSRILVSHKHVTKHTCIRMCWAWGWLLVLYRVPSQVPGDVQSDWHFPVTIQLGETTGSRE</sequence>
<dbReference type="EMBL" id="KN824316">
    <property type="protein sequence ID" value="KIM25261.1"/>
    <property type="molecule type" value="Genomic_DNA"/>
</dbReference>
<gene>
    <name evidence="1" type="ORF">M408DRAFT_222697</name>
</gene>